<dbReference type="Pfam" id="PF00248">
    <property type="entry name" value="Aldo_ket_red"/>
    <property type="match status" value="1"/>
</dbReference>
<dbReference type="SUPFAM" id="SSF51430">
    <property type="entry name" value="NAD(P)-linked oxidoreductase"/>
    <property type="match status" value="1"/>
</dbReference>
<dbReference type="PANTHER" id="PTHR43312:SF1">
    <property type="entry name" value="NADP-DEPENDENT OXIDOREDUCTASE DOMAIN-CONTAINING PROTEIN"/>
    <property type="match status" value="1"/>
</dbReference>
<gene>
    <name evidence="2" type="ORF">MBEBAB_0621</name>
</gene>
<dbReference type="AlphaFoldDB" id="A0A8E0KHP4"/>
<proteinExistence type="predicted"/>
<dbReference type="InterPro" id="IPR036812">
    <property type="entry name" value="NAD(P)_OxRdtase_dom_sf"/>
</dbReference>
<dbReference type="InterPro" id="IPR053135">
    <property type="entry name" value="AKR2_Oxidoreductase"/>
</dbReference>
<evidence type="ECO:0000259" key="1">
    <source>
        <dbReference type="Pfam" id="PF00248"/>
    </source>
</evidence>
<dbReference type="Proteomes" id="UP000016569">
    <property type="component" value="Unassembled WGS sequence"/>
</dbReference>
<dbReference type="EMBL" id="BATC01000006">
    <property type="protein sequence ID" value="GAD58371.1"/>
    <property type="molecule type" value="Genomic_DNA"/>
</dbReference>
<organism evidence="2 3">
    <name type="scientific">Brevundimonas abyssalis TAR-001</name>
    <dbReference type="NCBI Taxonomy" id="1391729"/>
    <lineage>
        <taxon>Bacteria</taxon>
        <taxon>Pseudomonadati</taxon>
        <taxon>Pseudomonadota</taxon>
        <taxon>Alphaproteobacteria</taxon>
        <taxon>Caulobacterales</taxon>
        <taxon>Caulobacteraceae</taxon>
        <taxon>Brevundimonas</taxon>
    </lineage>
</organism>
<dbReference type="InterPro" id="IPR023210">
    <property type="entry name" value="NADP_OxRdtase_dom"/>
</dbReference>
<dbReference type="Gene3D" id="3.20.20.100">
    <property type="entry name" value="NADP-dependent oxidoreductase domain"/>
    <property type="match status" value="1"/>
</dbReference>
<dbReference type="PANTHER" id="PTHR43312">
    <property type="entry name" value="D-THREO-ALDOSE 1-DEHYDROGENASE"/>
    <property type="match status" value="1"/>
</dbReference>
<feature type="domain" description="NADP-dependent oxidoreductase" evidence="1">
    <location>
        <begin position="70"/>
        <end position="259"/>
    </location>
</feature>
<accession>A0A8E0KHP4</accession>
<keyword evidence="3" id="KW-1185">Reference proteome</keyword>
<evidence type="ECO:0000313" key="2">
    <source>
        <dbReference type="EMBL" id="GAD58371.1"/>
    </source>
</evidence>
<evidence type="ECO:0000313" key="3">
    <source>
        <dbReference type="Proteomes" id="UP000016569"/>
    </source>
</evidence>
<sequence>MLGAPAHGPGPASREEQVRALLRTAADGGVGLVATRPVSDTERLLGQCWPFPSPFRVTVSTVSAAEGLDRVEARARRSLERMGLPRGEAVMVSSASDLAGAEGRALWDRLERLRDMGLFRRIGVCARVEDGPELLARRFRPDIVELPCNLLDQRAEVSGLIEGLAAHEVSVQLRSIFAGGVLFAPREDLPAHLVRAGSGVSRARRSLAESRVTPCQAALAYGLMLPGVDTVSVGVASAAELRAVLAAAHAPAPDLDWSALALDDPATLSAAGPLAVSSAA</sequence>
<reference evidence="3" key="1">
    <citation type="journal article" date="2013" name="Genome Announc.">
        <title>Draft Genome Sequence of the Dimorphic Prosthecate Bacterium Brevundimonas abyssalis TAR-001T.</title>
        <authorList>
            <person name="Tsubouchi T."/>
            <person name="Nishi S."/>
            <person name="Usui K."/>
            <person name="Shimane Y."/>
            <person name="Takaki Y."/>
            <person name="Maruyama T."/>
            <person name="Hatada Y."/>
        </authorList>
    </citation>
    <scope>NUCLEOTIDE SEQUENCE [LARGE SCALE GENOMIC DNA]</scope>
    <source>
        <strain evidence="3">TAR-001</strain>
    </source>
</reference>
<dbReference type="NCBIfam" id="NF011432">
    <property type="entry name" value="PRK14863.1"/>
    <property type="match status" value="1"/>
</dbReference>
<name>A0A8E0KHP4_9CAUL</name>
<protein>
    <submittedName>
        <fullName evidence="2">Oxidoreductase</fullName>
    </submittedName>
</protein>
<comment type="caution">
    <text evidence="2">The sequence shown here is derived from an EMBL/GenBank/DDBJ whole genome shotgun (WGS) entry which is preliminary data.</text>
</comment>